<evidence type="ECO:0000259" key="1">
    <source>
        <dbReference type="Pfam" id="PF20250"/>
    </source>
</evidence>
<dbReference type="PANTHER" id="PTHR38032">
    <property type="entry name" value="POLYMERASE-RELATED"/>
    <property type="match status" value="1"/>
</dbReference>
<dbReference type="InterPro" id="IPR046866">
    <property type="entry name" value="FapA_N"/>
</dbReference>
<dbReference type="PANTHER" id="PTHR38032:SF1">
    <property type="entry name" value="RNA-BINDING PROTEIN KHPB N-TERMINAL DOMAIN-CONTAINING PROTEIN"/>
    <property type="match status" value="1"/>
</dbReference>
<evidence type="ECO:0000313" key="3">
    <source>
        <dbReference type="Proteomes" id="UP000012220"/>
    </source>
</evidence>
<dbReference type="InterPro" id="IPR005646">
    <property type="entry name" value="FapA"/>
</dbReference>
<dbReference type="Pfam" id="PF20250">
    <property type="entry name" value="FapA_N"/>
    <property type="match status" value="1"/>
</dbReference>
<feature type="domain" description="Flagellar Assembly Protein A N-terminal region" evidence="1">
    <location>
        <begin position="1"/>
        <end position="50"/>
    </location>
</feature>
<dbReference type="AlphaFoldDB" id="N1UX71"/>
<organism evidence="2 3">
    <name type="scientific">Leptospira interrogans serovar Australis str. 200703203</name>
    <dbReference type="NCBI Taxonomy" id="1085541"/>
    <lineage>
        <taxon>Bacteria</taxon>
        <taxon>Pseudomonadati</taxon>
        <taxon>Spirochaetota</taxon>
        <taxon>Spirochaetia</taxon>
        <taxon>Leptospirales</taxon>
        <taxon>Leptospiraceae</taxon>
        <taxon>Leptospira</taxon>
    </lineage>
</organism>
<dbReference type="BioCyc" id="LINT1085541:G11IQ-3443-MONOMER"/>
<evidence type="ECO:0000313" key="2">
    <source>
        <dbReference type="EMBL" id="EMY26495.1"/>
    </source>
</evidence>
<sequence>MKAFLIFHPPKYGGKILNSEQIQESIRERGIKFGIRNEVLNLLSEEPEYGKKF</sequence>
<gene>
    <name evidence="2" type="ORF">LEP1GSC115_3730</name>
</gene>
<name>N1UX71_LEPIR</name>
<reference evidence="2 3" key="1">
    <citation type="submission" date="2013-02" db="EMBL/GenBank/DDBJ databases">
        <authorList>
            <person name="Harkins D.M."/>
            <person name="Durkin A.S."/>
            <person name="Brinkac L.M."/>
            <person name="Haft D.H."/>
            <person name="Selengut J.D."/>
            <person name="Sanka R."/>
            <person name="DePew J."/>
            <person name="Purushe J."/>
            <person name="Picardeau M."/>
            <person name="Werts C."/>
            <person name="Goarant C."/>
            <person name="Vinetz J.M."/>
            <person name="Sutton G.G."/>
            <person name="Nierman W.C."/>
            <person name="Fouts D.E."/>
        </authorList>
    </citation>
    <scope>NUCLEOTIDE SEQUENCE [LARGE SCALE GENOMIC DNA]</scope>
    <source>
        <strain evidence="2 3">200703203</strain>
    </source>
</reference>
<protein>
    <recommendedName>
        <fullName evidence="1">Flagellar Assembly Protein A N-terminal region domain-containing protein</fullName>
    </recommendedName>
</protein>
<comment type="caution">
    <text evidence="2">The sequence shown here is derived from an EMBL/GenBank/DDBJ whole genome shotgun (WGS) entry which is preliminary data.</text>
</comment>
<dbReference type="Proteomes" id="UP000012220">
    <property type="component" value="Unassembled WGS sequence"/>
</dbReference>
<dbReference type="EMBL" id="AHNY02000088">
    <property type="protein sequence ID" value="EMY26495.1"/>
    <property type="molecule type" value="Genomic_DNA"/>
</dbReference>
<proteinExistence type="predicted"/>
<accession>N1UX71</accession>